<evidence type="ECO:0008006" key="15">
    <source>
        <dbReference type="Google" id="ProtNLM"/>
    </source>
</evidence>
<evidence type="ECO:0000256" key="12">
    <source>
        <dbReference type="SAM" id="Phobius"/>
    </source>
</evidence>
<dbReference type="GO" id="GO:0160128">
    <property type="term" value="F:pH-gated monoatomic ion channel activity"/>
    <property type="evidence" value="ECO:0007669"/>
    <property type="project" value="TreeGrafter"/>
</dbReference>
<evidence type="ECO:0000256" key="6">
    <source>
        <dbReference type="ARBA" id="ARBA00023053"/>
    </source>
</evidence>
<evidence type="ECO:0000256" key="3">
    <source>
        <dbReference type="ARBA" id="ARBA00022461"/>
    </source>
</evidence>
<dbReference type="AlphaFoldDB" id="A0AAV2M8N2"/>
<accession>A0AAV2M8N2</accession>
<keyword evidence="9 11" id="KW-0739">Sodium transport</keyword>
<dbReference type="Proteomes" id="UP001497482">
    <property type="component" value="Chromosome 6"/>
</dbReference>
<evidence type="ECO:0000256" key="1">
    <source>
        <dbReference type="ARBA" id="ARBA00004141"/>
    </source>
</evidence>
<keyword evidence="6" id="KW-0915">Sodium</keyword>
<dbReference type="GO" id="GO:0015280">
    <property type="term" value="F:ligand-gated sodium channel activity"/>
    <property type="evidence" value="ECO:0007669"/>
    <property type="project" value="TreeGrafter"/>
</dbReference>
<dbReference type="GO" id="GO:0005886">
    <property type="term" value="C:plasma membrane"/>
    <property type="evidence" value="ECO:0007669"/>
    <property type="project" value="TreeGrafter"/>
</dbReference>
<evidence type="ECO:0000256" key="7">
    <source>
        <dbReference type="ARBA" id="ARBA00023065"/>
    </source>
</evidence>
<keyword evidence="8 12" id="KW-0472">Membrane</keyword>
<evidence type="ECO:0000256" key="9">
    <source>
        <dbReference type="ARBA" id="ARBA00023201"/>
    </source>
</evidence>
<dbReference type="PANTHER" id="PTHR11690">
    <property type="entry name" value="AMILORIDE-SENSITIVE SODIUM CHANNEL-RELATED"/>
    <property type="match status" value="1"/>
</dbReference>
<keyword evidence="5 12" id="KW-1133">Transmembrane helix</keyword>
<evidence type="ECO:0000313" key="13">
    <source>
        <dbReference type="EMBL" id="CAL1609590.1"/>
    </source>
</evidence>
<evidence type="ECO:0000256" key="2">
    <source>
        <dbReference type="ARBA" id="ARBA00022448"/>
    </source>
</evidence>
<dbReference type="PRINTS" id="PR01078">
    <property type="entry name" value="AMINACHANNEL"/>
</dbReference>
<feature type="transmembrane region" description="Helical" evidence="12">
    <location>
        <begin position="95"/>
        <end position="113"/>
    </location>
</feature>
<evidence type="ECO:0000256" key="8">
    <source>
        <dbReference type="ARBA" id="ARBA00023136"/>
    </source>
</evidence>
<evidence type="ECO:0000256" key="4">
    <source>
        <dbReference type="ARBA" id="ARBA00022692"/>
    </source>
</evidence>
<keyword evidence="7 11" id="KW-0406">Ion transport</keyword>
<evidence type="ECO:0000256" key="10">
    <source>
        <dbReference type="ARBA" id="ARBA00023303"/>
    </source>
</evidence>
<reference evidence="13 14" key="1">
    <citation type="submission" date="2024-04" db="EMBL/GenBank/DDBJ databases">
        <authorList>
            <person name="Waldvogel A.-M."/>
            <person name="Schoenle A."/>
        </authorList>
    </citation>
    <scope>NUCLEOTIDE SEQUENCE [LARGE SCALE GENOMIC DNA]</scope>
</reference>
<protein>
    <recommendedName>
        <fullName evidence="15">Acid-sensing ion channel 1</fullName>
    </recommendedName>
</protein>
<keyword evidence="10 11" id="KW-0407">Ion channel</keyword>
<proteinExistence type="inferred from homology"/>
<comment type="similarity">
    <text evidence="11">Belongs to the amiloride-sensitive sodium channel (TC 1.A.6) family.</text>
</comment>
<dbReference type="Gene3D" id="2.60.470.10">
    <property type="entry name" value="Acid-sensing ion channels like domains"/>
    <property type="match status" value="1"/>
</dbReference>
<gene>
    <name evidence="13" type="ORF">KC01_LOCUS36298</name>
</gene>
<evidence type="ECO:0000313" key="14">
    <source>
        <dbReference type="Proteomes" id="UP001497482"/>
    </source>
</evidence>
<keyword evidence="14" id="KW-1185">Reference proteome</keyword>
<keyword evidence="3 11" id="KW-0894">Sodium channel</keyword>
<dbReference type="PANTHER" id="PTHR11690:SF297">
    <property type="entry name" value="ACID-SENSING ION CHANNEL 1B"/>
    <property type="match status" value="1"/>
</dbReference>
<name>A0AAV2M8N2_KNICA</name>
<evidence type="ECO:0000256" key="5">
    <source>
        <dbReference type="ARBA" id="ARBA00022989"/>
    </source>
</evidence>
<dbReference type="EMBL" id="OZ035828">
    <property type="protein sequence ID" value="CAL1609590.1"/>
    <property type="molecule type" value="Genomic_DNA"/>
</dbReference>
<organism evidence="13 14">
    <name type="scientific">Knipowitschia caucasica</name>
    <name type="common">Caucasian dwarf goby</name>
    <name type="synonym">Pomatoschistus caucasicus</name>
    <dbReference type="NCBI Taxonomy" id="637954"/>
    <lineage>
        <taxon>Eukaryota</taxon>
        <taxon>Metazoa</taxon>
        <taxon>Chordata</taxon>
        <taxon>Craniata</taxon>
        <taxon>Vertebrata</taxon>
        <taxon>Euteleostomi</taxon>
        <taxon>Actinopterygii</taxon>
        <taxon>Neopterygii</taxon>
        <taxon>Teleostei</taxon>
        <taxon>Neoteleostei</taxon>
        <taxon>Acanthomorphata</taxon>
        <taxon>Gobiaria</taxon>
        <taxon>Gobiiformes</taxon>
        <taxon>Gobioidei</taxon>
        <taxon>Gobiidae</taxon>
        <taxon>Gobiinae</taxon>
        <taxon>Knipowitschia</taxon>
    </lineage>
</organism>
<dbReference type="Pfam" id="PF00858">
    <property type="entry name" value="ASC"/>
    <property type="match status" value="1"/>
</dbReference>
<keyword evidence="2 11" id="KW-0813">Transport</keyword>
<keyword evidence="4 11" id="KW-0812">Transmembrane</keyword>
<sequence length="226" mass="25850">MPVRIMCTISFTSDDEPVRGYGKGDFDDHYKRVPKSYSDAGSQDYLDRSSQAEDYEEEEEALEEVDDLAAFFGGCSLHGANHIFVEDTKFGIRQGLWAVVFLSALSAFLFQVADRVIYYLQYDHITMLDERVAKTLPFPAVTMCNYNFVRKSQMSYSDLIFMGPLLGFEEGMAPGFPLAPEPDRPPGSRFSLDEFYNRTRHRIEDMLLECNYRGQECGPENFREVG</sequence>
<evidence type="ECO:0000256" key="11">
    <source>
        <dbReference type="RuleBase" id="RU000679"/>
    </source>
</evidence>
<dbReference type="InterPro" id="IPR001873">
    <property type="entry name" value="ENaC"/>
</dbReference>
<comment type="subcellular location">
    <subcellularLocation>
        <location evidence="1">Membrane</location>
        <topology evidence="1">Multi-pass membrane protein</topology>
    </subcellularLocation>
</comment>